<name>A0ABU0GIN9_9CELL</name>
<dbReference type="Pfam" id="PF13579">
    <property type="entry name" value="Glyco_trans_4_4"/>
    <property type="match status" value="1"/>
</dbReference>
<evidence type="ECO:0000256" key="2">
    <source>
        <dbReference type="ARBA" id="ARBA00022676"/>
    </source>
</evidence>
<dbReference type="PANTHER" id="PTHR45947">
    <property type="entry name" value="SULFOQUINOVOSYL TRANSFERASE SQD2"/>
    <property type="match status" value="1"/>
</dbReference>
<accession>A0ABU0GIN9</accession>
<evidence type="ECO:0000256" key="1">
    <source>
        <dbReference type="ARBA" id="ARBA00021292"/>
    </source>
</evidence>
<organism evidence="5 6">
    <name type="scientific">Cellulomonas iranensis</name>
    <dbReference type="NCBI Taxonomy" id="76862"/>
    <lineage>
        <taxon>Bacteria</taxon>
        <taxon>Bacillati</taxon>
        <taxon>Actinomycetota</taxon>
        <taxon>Actinomycetes</taxon>
        <taxon>Micrococcales</taxon>
        <taxon>Cellulomonadaceae</taxon>
        <taxon>Cellulomonas</taxon>
    </lineage>
</organism>
<dbReference type="Gene3D" id="3.40.50.2000">
    <property type="entry name" value="Glycogen Phosphorylase B"/>
    <property type="match status" value="2"/>
</dbReference>
<evidence type="ECO:0000313" key="6">
    <source>
        <dbReference type="Proteomes" id="UP001240250"/>
    </source>
</evidence>
<sequence>MATTVDHVAADRREVGASGLGRVCLVGINYAPETTGIAPYTTAMARAWADAGAVVDVVTGVPHYPAWRVEDERYARGRSWHERDGAVALHRVRHHVPASADLRGRARMEASFLRRATPLVRRSAAGVVVAVTPSMSALAAAVTGARGRPVGVVVQDLTGRGAQESGSTGGAAASLIGRAEVALLRRCAAVGVITPQFGATLTAAGVPADRIVEVGNFTHVRPSASTRDEACARLGWDPSVFRVVHTGNMGRKQGLEHVVEAALLAAARGVTGVELVLVGSGNCRDELVAAAAGLPTVRVLDPVDAERYPLVLAAADVLLLHERPGVREMCLPSKLTSYTAAGRPVLAAVEREGIAGRQLVAADAALVVPPGDADALLAAVERLRADRGLRDRLAAAARRLGEETYGEPAARARYVGLLRGLVARTGAGVAA</sequence>
<keyword evidence="2" id="KW-0328">Glycosyltransferase</keyword>
<gene>
    <name evidence="5" type="ORF">JO380_000846</name>
</gene>
<dbReference type="CDD" id="cd03794">
    <property type="entry name" value="GT4_WbuB-like"/>
    <property type="match status" value="1"/>
</dbReference>
<dbReference type="PANTHER" id="PTHR45947:SF3">
    <property type="entry name" value="SULFOQUINOVOSYL TRANSFERASE SQD2"/>
    <property type="match status" value="1"/>
</dbReference>
<dbReference type="EMBL" id="JAUSVM010000001">
    <property type="protein sequence ID" value="MDQ0424465.1"/>
    <property type="molecule type" value="Genomic_DNA"/>
</dbReference>
<evidence type="ECO:0000256" key="3">
    <source>
        <dbReference type="ARBA" id="ARBA00022679"/>
    </source>
</evidence>
<evidence type="ECO:0000259" key="4">
    <source>
        <dbReference type="Pfam" id="PF13579"/>
    </source>
</evidence>
<comment type="caution">
    <text evidence="5">The sequence shown here is derived from an EMBL/GenBank/DDBJ whole genome shotgun (WGS) entry which is preliminary data.</text>
</comment>
<dbReference type="Pfam" id="PF13692">
    <property type="entry name" value="Glyco_trans_1_4"/>
    <property type="match status" value="1"/>
</dbReference>
<reference evidence="5 6" key="1">
    <citation type="submission" date="2023-07" db="EMBL/GenBank/DDBJ databases">
        <title>Sequencing the genomes of 1000 actinobacteria strains.</title>
        <authorList>
            <person name="Klenk H.-P."/>
        </authorList>
    </citation>
    <scope>NUCLEOTIDE SEQUENCE [LARGE SCALE GENOMIC DNA]</scope>
    <source>
        <strain evidence="5 6">DSM 14785</strain>
    </source>
</reference>
<evidence type="ECO:0000313" key="5">
    <source>
        <dbReference type="EMBL" id="MDQ0424465.1"/>
    </source>
</evidence>
<protein>
    <recommendedName>
        <fullName evidence="1">D-inositol 3-phosphate glycosyltransferase</fullName>
    </recommendedName>
</protein>
<keyword evidence="6" id="KW-1185">Reference proteome</keyword>
<dbReference type="RefSeq" id="WP_070319679.1">
    <property type="nucleotide sequence ID" value="NZ_JAUSVM010000001.1"/>
</dbReference>
<dbReference type="InterPro" id="IPR050194">
    <property type="entry name" value="Glycosyltransferase_grp1"/>
</dbReference>
<keyword evidence="3" id="KW-0808">Transferase</keyword>
<feature type="domain" description="Glycosyltransferase subfamily 4-like N-terminal" evidence="4">
    <location>
        <begin position="35"/>
        <end position="216"/>
    </location>
</feature>
<dbReference type="SUPFAM" id="SSF53756">
    <property type="entry name" value="UDP-Glycosyltransferase/glycogen phosphorylase"/>
    <property type="match status" value="1"/>
</dbReference>
<proteinExistence type="predicted"/>
<dbReference type="Proteomes" id="UP001240250">
    <property type="component" value="Unassembled WGS sequence"/>
</dbReference>
<dbReference type="InterPro" id="IPR028098">
    <property type="entry name" value="Glyco_trans_4-like_N"/>
</dbReference>